<evidence type="ECO:0000313" key="5">
    <source>
        <dbReference type="Proteomes" id="UP000708347"/>
    </source>
</evidence>
<name>A0ABX2K0U6_9MYCO</name>
<organism evidence="4 5">
    <name type="scientific">Mycolicibacterium sphagni</name>
    <dbReference type="NCBI Taxonomy" id="1786"/>
    <lineage>
        <taxon>Bacteria</taxon>
        <taxon>Bacillati</taxon>
        <taxon>Actinomycetota</taxon>
        <taxon>Actinomycetes</taxon>
        <taxon>Mycobacteriales</taxon>
        <taxon>Mycobacteriaceae</taxon>
        <taxon>Mycolicibacterium</taxon>
    </lineage>
</organism>
<evidence type="ECO:0000256" key="3">
    <source>
        <dbReference type="SAM" id="Phobius"/>
    </source>
</evidence>
<evidence type="ECO:0000256" key="1">
    <source>
        <dbReference type="SAM" id="Coils"/>
    </source>
</evidence>
<sequence>MKVGRKPAGPGDRGAAKAEVKKDKKAGAPKKASKAKAGTSTVHRRSAETPARSGRATARRPHEPRGLRQGPQTAPVARPAERPARAKNVSQAKARAKARKAKAPRIVRPPLRERLIARLATVDLRPQTLMAKVPFVVLVIGSLGVGLAVTLWLSTDAAQRSYQLGSARSTNEALSQQKEALERDVLEAESAPALAESARNLGMIPSKDTAHLVQDPSGNWTVVGKPKPAEGAPPPPLNNKLPDAVPQPPAAPIPAAVTPKPGSSPEVPVRVVPTPLPALPFNGAVTLPPGALTLPPGTVLPPGSVLPPSAQALPGVAPLPGILATAPIAPPPAGVLAVPAQAPAVAPAPADAAPPVLTPDVAPGAPIAPVAPGGIIGQ</sequence>
<keyword evidence="5" id="KW-1185">Reference proteome</keyword>
<feature type="compositionally biased region" description="Basic and acidic residues" evidence="2">
    <location>
        <begin position="14"/>
        <end position="26"/>
    </location>
</feature>
<feature type="region of interest" description="Disordered" evidence="2">
    <location>
        <begin position="1"/>
        <end position="103"/>
    </location>
</feature>
<keyword evidence="3" id="KW-0472">Membrane</keyword>
<dbReference type="EMBL" id="VBSB01000035">
    <property type="protein sequence ID" value="NTY63581.1"/>
    <property type="molecule type" value="Genomic_DNA"/>
</dbReference>
<gene>
    <name evidence="4" type="ORF">FEG63_29085</name>
</gene>
<protein>
    <recommendedName>
        <fullName evidence="6">FHA domain-containing protein</fullName>
    </recommendedName>
</protein>
<comment type="caution">
    <text evidence="4">The sequence shown here is derived from an EMBL/GenBank/DDBJ whole genome shotgun (WGS) entry which is preliminary data.</text>
</comment>
<dbReference type="Proteomes" id="UP000708347">
    <property type="component" value="Unassembled WGS sequence"/>
</dbReference>
<evidence type="ECO:0000313" key="4">
    <source>
        <dbReference type="EMBL" id="NTY63581.1"/>
    </source>
</evidence>
<keyword evidence="3" id="KW-1133">Transmembrane helix</keyword>
<keyword evidence="1" id="KW-0175">Coiled coil</keyword>
<proteinExistence type="predicted"/>
<accession>A0ABX2K0U6</accession>
<feature type="compositionally biased region" description="Basic residues" evidence="2">
    <location>
        <begin position="94"/>
        <end position="103"/>
    </location>
</feature>
<evidence type="ECO:0008006" key="6">
    <source>
        <dbReference type="Google" id="ProtNLM"/>
    </source>
</evidence>
<keyword evidence="3" id="KW-0812">Transmembrane</keyword>
<feature type="coiled-coil region" evidence="1">
    <location>
        <begin position="164"/>
        <end position="191"/>
    </location>
</feature>
<dbReference type="RefSeq" id="WP_174401161.1">
    <property type="nucleotide sequence ID" value="NZ_VBSB01000035.1"/>
</dbReference>
<reference evidence="4 5" key="1">
    <citation type="submission" date="2019-05" db="EMBL/GenBank/DDBJ databases">
        <title>Mycolicibacterium sphagni ENV482 genome assembly.</title>
        <authorList>
            <person name="Chen W."/>
            <person name="Faulkner N.W."/>
            <person name="Hyman M.R."/>
        </authorList>
    </citation>
    <scope>NUCLEOTIDE SEQUENCE [LARGE SCALE GENOMIC DNA]</scope>
    <source>
        <strain evidence="4 5">ENV482</strain>
    </source>
</reference>
<feature type="transmembrane region" description="Helical" evidence="3">
    <location>
        <begin position="133"/>
        <end position="153"/>
    </location>
</feature>
<evidence type="ECO:0000256" key="2">
    <source>
        <dbReference type="SAM" id="MobiDB-lite"/>
    </source>
</evidence>